<reference evidence="2" key="1">
    <citation type="submission" date="2023-06" db="EMBL/GenBank/DDBJ databases">
        <title>Itaconate inhibition of nontuberculous mycobacteria.</title>
        <authorList>
            <person name="Spilker T."/>
        </authorList>
    </citation>
    <scope>NUCLEOTIDE SEQUENCE [LARGE SCALE GENOMIC DNA]</scope>
    <source>
        <strain evidence="2">FLAC1071</strain>
    </source>
</reference>
<reference evidence="1 2" key="2">
    <citation type="submission" date="2023-06" db="EMBL/GenBank/DDBJ databases">
        <title>Itaconate inhibition of nontuberculous mycobacteria.</title>
        <authorList>
            <person name="Breen P."/>
            <person name="Zimbric M."/>
            <person name="Caverly L."/>
        </authorList>
    </citation>
    <scope>NUCLEOTIDE SEQUENCE [LARGE SCALE GENOMIC DNA]</scope>
    <source>
        <strain evidence="1 2">FLAC1071</strain>
    </source>
</reference>
<comment type="caution">
    <text evidence="1">The sequence shown here is derived from an EMBL/GenBank/DDBJ whole genome shotgun (WGS) entry which is preliminary data.</text>
</comment>
<protein>
    <submittedName>
        <fullName evidence="1">Uncharacterized protein</fullName>
    </submittedName>
</protein>
<organism evidence="1 2">
    <name type="scientific">Mycobacterium intracellulare subsp. chimaera</name>
    <dbReference type="NCBI Taxonomy" id="222805"/>
    <lineage>
        <taxon>Bacteria</taxon>
        <taxon>Bacillati</taxon>
        <taxon>Actinomycetota</taxon>
        <taxon>Actinomycetes</taxon>
        <taxon>Mycobacteriales</taxon>
        <taxon>Mycobacteriaceae</taxon>
        <taxon>Mycobacterium</taxon>
        <taxon>Mycobacterium avium complex (MAC)</taxon>
    </lineage>
</organism>
<dbReference type="Proteomes" id="UP001529272">
    <property type="component" value="Unassembled WGS sequence"/>
</dbReference>
<gene>
    <name evidence="1" type="ORF">QRB35_17590</name>
</gene>
<dbReference type="RefSeq" id="WP_158514592.1">
    <property type="nucleotide sequence ID" value="NZ_CP012886.2"/>
</dbReference>
<proteinExistence type="predicted"/>
<evidence type="ECO:0000313" key="2">
    <source>
        <dbReference type="Proteomes" id="UP001529272"/>
    </source>
</evidence>
<sequence length="54" mass="5899">MKGAPDVYSAAAWRRLTVDVARAELEAANNIRETALEDAVGAFVVRDVLLRVDL</sequence>
<dbReference type="EMBL" id="JASZZX010000016">
    <property type="protein sequence ID" value="MDM3927825.1"/>
    <property type="molecule type" value="Genomic_DNA"/>
</dbReference>
<keyword evidence="2" id="KW-1185">Reference proteome</keyword>
<evidence type="ECO:0000313" key="1">
    <source>
        <dbReference type="EMBL" id="MDM3927825.1"/>
    </source>
</evidence>
<accession>A0ABT7P3U3</accession>
<name>A0ABT7P3U3_MYCIT</name>